<dbReference type="Proteomes" id="UP000646579">
    <property type="component" value="Unassembled WGS sequence"/>
</dbReference>
<comment type="caution">
    <text evidence="1">The sequence shown here is derived from an EMBL/GenBank/DDBJ whole genome shotgun (WGS) entry which is preliminary data.</text>
</comment>
<dbReference type="AlphaFoldDB" id="A0A918VXD7"/>
<evidence type="ECO:0000313" key="1">
    <source>
        <dbReference type="EMBL" id="GHA31294.1"/>
    </source>
</evidence>
<evidence type="ECO:0000313" key="2">
    <source>
        <dbReference type="Proteomes" id="UP000646579"/>
    </source>
</evidence>
<reference evidence="1" key="1">
    <citation type="journal article" date="2014" name="Int. J. Syst. Evol. Microbiol.">
        <title>Complete genome sequence of Corynebacterium casei LMG S-19264T (=DSM 44701T), isolated from a smear-ripened cheese.</title>
        <authorList>
            <consortium name="US DOE Joint Genome Institute (JGI-PGF)"/>
            <person name="Walter F."/>
            <person name="Albersmeier A."/>
            <person name="Kalinowski J."/>
            <person name="Ruckert C."/>
        </authorList>
    </citation>
    <scope>NUCLEOTIDE SEQUENCE</scope>
    <source>
        <strain evidence="1">KCTC 32437</strain>
    </source>
</reference>
<proteinExistence type="predicted"/>
<accession>A0A918VXD7</accession>
<keyword evidence="2" id="KW-1185">Reference proteome</keyword>
<organism evidence="1 2">
    <name type="scientific">Devosia pacifica</name>
    <dbReference type="NCBI Taxonomy" id="1335967"/>
    <lineage>
        <taxon>Bacteria</taxon>
        <taxon>Pseudomonadati</taxon>
        <taxon>Pseudomonadota</taxon>
        <taxon>Alphaproteobacteria</taxon>
        <taxon>Hyphomicrobiales</taxon>
        <taxon>Devosiaceae</taxon>
        <taxon>Devosia</taxon>
    </lineage>
</organism>
<name>A0A918VXD7_9HYPH</name>
<reference evidence="1" key="2">
    <citation type="submission" date="2020-09" db="EMBL/GenBank/DDBJ databases">
        <authorList>
            <person name="Sun Q."/>
            <person name="Kim S."/>
        </authorList>
    </citation>
    <scope>NUCLEOTIDE SEQUENCE</scope>
    <source>
        <strain evidence="1">KCTC 32437</strain>
    </source>
</reference>
<sequence>MADTPDQQAEQSLMPMQIAHHALLTPREKLDLLHALKGQSQGVLEDGAELGFSIDEIDAAMAEVQNEMAQGAGSFENLEGKQNG</sequence>
<dbReference type="EMBL" id="BMZE01000003">
    <property type="protein sequence ID" value="GHA31294.1"/>
    <property type="molecule type" value="Genomic_DNA"/>
</dbReference>
<gene>
    <name evidence="1" type="ORF">GCM10007989_29090</name>
</gene>
<protein>
    <submittedName>
        <fullName evidence="1">Uncharacterized protein</fullName>
    </submittedName>
</protein>